<dbReference type="InterPro" id="IPR052062">
    <property type="entry name" value="Murein_DD/LD_carboxypeptidase"/>
</dbReference>
<dbReference type="OrthoDB" id="9807055at2"/>
<evidence type="ECO:0000259" key="6">
    <source>
        <dbReference type="PROSITE" id="PS51935"/>
    </source>
</evidence>
<evidence type="ECO:0000256" key="1">
    <source>
        <dbReference type="ARBA" id="ARBA00007074"/>
    </source>
</evidence>
<evidence type="ECO:0000313" key="8">
    <source>
        <dbReference type="EMBL" id="RXI31960.1"/>
    </source>
</evidence>
<dbReference type="GO" id="GO:0008234">
    <property type="term" value="F:cysteine-type peptidase activity"/>
    <property type="evidence" value="ECO:0007669"/>
    <property type="project" value="UniProtKB-KW"/>
</dbReference>
<gene>
    <name evidence="7" type="ORF">AELL_2585</name>
    <name evidence="8" type="ORF">CP962_04050</name>
</gene>
<evidence type="ECO:0000313" key="7">
    <source>
        <dbReference type="EMBL" id="AXX96192.1"/>
    </source>
</evidence>
<dbReference type="Pfam" id="PF00877">
    <property type="entry name" value="NLPC_P60"/>
    <property type="match status" value="1"/>
</dbReference>
<dbReference type="Gene3D" id="3.90.1720.10">
    <property type="entry name" value="endopeptidase domain like (from Nostoc punctiforme)"/>
    <property type="match status" value="1"/>
</dbReference>
<name>A0A347UBG4_9BACT</name>
<dbReference type="PANTHER" id="PTHR47360">
    <property type="entry name" value="MUREIN DD-ENDOPEPTIDASE MEPS/MUREIN LD-CARBOXYPEPTIDASE"/>
    <property type="match status" value="1"/>
</dbReference>
<keyword evidence="7" id="KW-0449">Lipoprotein</keyword>
<dbReference type="EMBL" id="CP032097">
    <property type="protein sequence ID" value="AXX96192.1"/>
    <property type="molecule type" value="Genomic_DNA"/>
</dbReference>
<keyword evidence="4" id="KW-0378">Hydrolase</keyword>
<sequence length="217" mass="25054">MIKKYLITVPTILLFTACSNNIQTLDKSSNLNNNQNKTTLSYDDYAKLYDTKNKTQKPSVLANYETLFNPKEYKSSNYNKNLELSNAKDIITSEIPKRKQAFNEFYNEWKNVRYKLGGESKKGIDCSAFTQRVYKDKFGIELPRTTVTQVNMGVEVKKAELIPGDLVFFKTSKTDKHVGVYVGNGNFMHASIKGIQYTSLDKPFYKKNYWTSRRIIN</sequence>
<dbReference type="PANTHER" id="PTHR47360:SF1">
    <property type="entry name" value="ENDOPEPTIDASE NLPC-RELATED"/>
    <property type="match status" value="1"/>
</dbReference>
<feature type="domain" description="NlpC/P60" evidence="6">
    <location>
        <begin position="96"/>
        <end position="216"/>
    </location>
</feature>
<proteinExistence type="inferred from homology"/>
<reference evidence="7 9" key="2">
    <citation type="submission" date="2018-08" db="EMBL/GenBank/DDBJ databases">
        <title>Complete genome of the Arcobacter ellisii type strain LMG 26155.</title>
        <authorList>
            <person name="Miller W.G."/>
            <person name="Yee E."/>
            <person name="Bono J.L."/>
        </authorList>
    </citation>
    <scope>NUCLEOTIDE SEQUENCE [LARGE SCALE GENOMIC DNA]</scope>
    <source>
        <strain evidence="7 9">LMG 26155</strain>
    </source>
</reference>
<keyword evidence="5" id="KW-0788">Thiol protease</keyword>
<reference evidence="8 10" key="1">
    <citation type="submission" date="2017-09" db="EMBL/GenBank/DDBJ databases">
        <title>Genomics of the genus Arcobacter.</title>
        <authorList>
            <person name="Perez-Cataluna A."/>
            <person name="Figueras M.J."/>
            <person name="Salas-Masso N."/>
        </authorList>
    </citation>
    <scope>NUCLEOTIDE SEQUENCE [LARGE SCALE GENOMIC DNA]</scope>
    <source>
        <strain evidence="8 10">CECT 7837</strain>
    </source>
</reference>
<evidence type="ECO:0000256" key="3">
    <source>
        <dbReference type="ARBA" id="ARBA00022729"/>
    </source>
</evidence>
<protein>
    <submittedName>
        <fullName evidence="7">Outer membrane lipoprotein, NlpC/P60 family</fullName>
    </submittedName>
    <submittedName>
        <fullName evidence="8">Peptidase P60</fullName>
    </submittedName>
</protein>
<dbReference type="EMBL" id="NXIG01000003">
    <property type="protein sequence ID" value="RXI31960.1"/>
    <property type="molecule type" value="Genomic_DNA"/>
</dbReference>
<evidence type="ECO:0000313" key="9">
    <source>
        <dbReference type="Proteomes" id="UP000262582"/>
    </source>
</evidence>
<dbReference type="InterPro" id="IPR038765">
    <property type="entry name" value="Papain-like_cys_pep_sf"/>
</dbReference>
<evidence type="ECO:0000256" key="4">
    <source>
        <dbReference type="ARBA" id="ARBA00022801"/>
    </source>
</evidence>
<dbReference type="Proteomes" id="UP000290588">
    <property type="component" value="Unassembled WGS sequence"/>
</dbReference>
<dbReference type="RefSeq" id="WP_118918336.1">
    <property type="nucleotide sequence ID" value="NZ_CP032097.1"/>
</dbReference>
<evidence type="ECO:0000313" key="10">
    <source>
        <dbReference type="Proteomes" id="UP000290588"/>
    </source>
</evidence>
<keyword evidence="2" id="KW-0645">Protease</keyword>
<dbReference type="InterPro" id="IPR000064">
    <property type="entry name" value="NLP_P60_dom"/>
</dbReference>
<dbReference type="PROSITE" id="PS51935">
    <property type="entry name" value="NLPC_P60"/>
    <property type="match status" value="1"/>
</dbReference>
<dbReference type="AlphaFoldDB" id="A0A347UBG4"/>
<accession>A0A347UBG4</accession>
<dbReference type="SUPFAM" id="SSF54001">
    <property type="entry name" value="Cysteine proteinases"/>
    <property type="match status" value="1"/>
</dbReference>
<dbReference type="GO" id="GO:0006508">
    <property type="term" value="P:proteolysis"/>
    <property type="evidence" value="ECO:0007669"/>
    <property type="project" value="UniProtKB-KW"/>
</dbReference>
<organism evidence="8 10">
    <name type="scientific">Arcobacter ellisii</name>
    <dbReference type="NCBI Taxonomy" id="913109"/>
    <lineage>
        <taxon>Bacteria</taxon>
        <taxon>Pseudomonadati</taxon>
        <taxon>Campylobacterota</taxon>
        <taxon>Epsilonproteobacteria</taxon>
        <taxon>Campylobacterales</taxon>
        <taxon>Arcobacteraceae</taxon>
        <taxon>Arcobacter</taxon>
    </lineage>
</organism>
<evidence type="ECO:0000256" key="2">
    <source>
        <dbReference type="ARBA" id="ARBA00022670"/>
    </source>
</evidence>
<dbReference type="KEGG" id="aell:AELL_2585"/>
<comment type="similarity">
    <text evidence="1">Belongs to the peptidase C40 family.</text>
</comment>
<dbReference type="PROSITE" id="PS51257">
    <property type="entry name" value="PROKAR_LIPOPROTEIN"/>
    <property type="match status" value="1"/>
</dbReference>
<dbReference type="Proteomes" id="UP000262582">
    <property type="component" value="Chromosome"/>
</dbReference>
<keyword evidence="3" id="KW-0732">Signal</keyword>
<evidence type="ECO:0000256" key="5">
    <source>
        <dbReference type="ARBA" id="ARBA00022807"/>
    </source>
</evidence>
<keyword evidence="9" id="KW-1185">Reference proteome</keyword>